<dbReference type="SMART" id="SM00089">
    <property type="entry name" value="PKD"/>
    <property type="match status" value="3"/>
</dbReference>
<keyword evidence="7" id="KW-1185">Reference proteome</keyword>
<dbReference type="InterPro" id="IPR013783">
    <property type="entry name" value="Ig-like_fold"/>
</dbReference>
<dbReference type="InterPro" id="IPR035986">
    <property type="entry name" value="PKD_dom_sf"/>
</dbReference>
<accession>A0ABD5VM08</accession>
<evidence type="ECO:0000256" key="2">
    <source>
        <dbReference type="ARBA" id="ARBA00023157"/>
    </source>
</evidence>
<dbReference type="InterPro" id="IPR006558">
    <property type="entry name" value="LamG-like"/>
</dbReference>
<keyword evidence="1" id="KW-0732">Signal</keyword>
<organism evidence="6 7">
    <name type="scientific">Halorubellus litoreus</name>
    <dbReference type="NCBI Taxonomy" id="755308"/>
    <lineage>
        <taxon>Archaea</taxon>
        <taxon>Methanobacteriati</taxon>
        <taxon>Methanobacteriota</taxon>
        <taxon>Stenosarchaea group</taxon>
        <taxon>Halobacteria</taxon>
        <taxon>Halobacteriales</taxon>
        <taxon>Halorubellaceae</taxon>
        <taxon>Halorubellus</taxon>
    </lineage>
</organism>
<keyword evidence="4" id="KW-0812">Transmembrane</keyword>
<reference evidence="6 7" key="1">
    <citation type="journal article" date="2019" name="Int. J. Syst. Evol. Microbiol.">
        <title>The Global Catalogue of Microorganisms (GCM) 10K type strain sequencing project: providing services to taxonomists for standard genome sequencing and annotation.</title>
        <authorList>
            <consortium name="The Broad Institute Genomics Platform"/>
            <consortium name="The Broad Institute Genome Sequencing Center for Infectious Disease"/>
            <person name="Wu L."/>
            <person name="Ma J."/>
        </authorList>
    </citation>
    <scope>NUCLEOTIDE SEQUENCE [LARGE SCALE GENOMIC DNA]</scope>
    <source>
        <strain evidence="6 7">GX26</strain>
    </source>
</reference>
<dbReference type="SMART" id="SM00560">
    <property type="entry name" value="LamGL"/>
    <property type="match status" value="1"/>
</dbReference>
<dbReference type="Gene3D" id="2.60.40.10">
    <property type="entry name" value="Immunoglobulins"/>
    <property type="match status" value="4"/>
</dbReference>
<dbReference type="InterPro" id="IPR013320">
    <property type="entry name" value="ConA-like_dom_sf"/>
</dbReference>
<evidence type="ECO:0000313" key="6">
    <source>
        <dbReference type="EMBL" id="MFC6955250.1"/>
    </source>
</evidence>
<dbReference type="SUPFAM" id="SSF49899">
    <property type="entry name" value="Concanavalin A-like lectins/glucanases"/>
    <property type="match status" value="1"/>
</dbReference>
<dbReference type="Pfam" id="PF13385">
    <property type="entry name" value="Laminin_G_3"/>
    <property type="match status" value="1"/>
</dbReference>
<keyword evidence="4" id="KW-1133">Transmembrane helix</keyword>
<dbReference type="SUPFAM" id="SSF49299">
    <property type="entry name" value="PKD domain"/>
    <property type="match status" value="3"/>
</dbReference>
<feature type="transmembrane region" description="Helical" evidence="4">
    <location>
        <begin position="12"/>
        <end position="33"/>
    </location>
</feature>
<dbReference type="InterPro" id="IPR008964">
    <property type="entry name" value="Invasin/intimin_cell_adhesion"/>
</dbReference>
<dbReference type="Gene3D" id="2.60.120.200">
    <property type="match status" value="1"/>
</dbReference>
<keyword evidence="2" id="KW-1015">Disulfide bond</keyword>
<keyword evidence="4" id="KW-0472">Membrane</keyword>
<feature type="region of interest" description="Disordered" evidence="3">
    <location>
        <begin position="888"/>
        <end position="925"/>
    </location>
</feature>
<gene>
    <name evidence="6" type="ORF">ACFQGB_20500</name>
</gene>
<feature type="domain" description="PKD" evidence="5">
    <location>
        <begin position="914"/>
        <end position="999"/>
    </location>
</feature>
<dbReference type="CDD" id="cd00146">
    <property type="entry name" value="PKD"/>
    <property type="match status" value="2"/>
</dbReference>
<name>A0ABD5VM08_9EURY</name>
<dbReference type="InterPro" id="IPR022409">
    <property type="entry name" value="PKD/Chitinase_dom"/>
</dbReference>
<evidence type="ECO:0000256" key="4">
    <source>
        <dbReference type="SAM" id="Phobius"/>
    </source>
</evidence>
<dbReference type="Gene3D" id="2.60.120.260">
    <property type="entry name" value="Galactose-binding domain-like"/>
    <property type="match status" value="2"/>
</dbReference>
<dbReference type="Proteomes" id="UP001596395">
    <property type="component" value="Unassembled WGS sequence"/>
</dbReference>
<proteinExistence type="predicted"/>
<dbReference type="Pfam" id="PF18911">
    <property type="entry name" value="PKD_4"/>
    <property type="match status" value="3"/>
</dbReference>
<feature type="region of interest" description="Disordered" evidence="3">
    <location>
        <begin position="588"/>
        <end position="618"/>
    </location>
</feature>
<sequence>MRRSDVGDERRAQSETIGFVLLFGVLITAAVGWQVGVVPQQNERVEFNHVQEVQSQMQELGATVGSMGSGSGTKQVGVSFGNRFPDRTLFVNPPPTGGRLVTVGSGADGFAANVTNATAVDEEENDYWTGANKSFGTAAFVYDPMLQAYDGGPERVVYENSLVYSTYGDFWRQHADQGIVNGRDVSLVTVNGSYSEGSSGEVEPTDVRLYPASASPTTVRVRNDSGGPIQIRVPTNLDQATWEDRLASEYDPSDSNPNRYVRAVEVKDKDIGAENWDLLVVTLEGNETYDLQLSKVRVGSAPERDEPPAYVTAVDGRTATVREGSDHRVTFEVRDRYDNPVSNATVNVTLVGPGELTADGASKRTFTNLRTDPDGEVTVTYGVDDVTGDQPVEVRVNRSGDPAGSFDRDRASNALVAFTVVDADADDGGTGGGGGGGGGGSYTVTWNDSGPITVDKSSASVLQLNATTGDLGNVPVEFSVSDGSVLSVKNATPRSNAAGVASVNFTLGATGTVYAYVTGGGTGDRVTVNVVSNLVPNLVWQDAGDFDAATSESGVVHAAYGDRRDSVVLLGNGPGDAGLVGYWPLDEDRGPTAADASGTGNDGSVQGDPAMGQSGIHGSSSYGLDGSNDWVRVPDDSSLELSRTDEATVSAWVRKDSAQSGWIAIAQHSDQSYNLQFTNGDVPAFTIYDGGWQTAQADSSLQTGRWYHVVGTFDGSTVRLYVDGVLVDTTSASYIADAGGTDLGLGENVEQSGRHLDGDLDEVRIYERAISTADVRALYNGTAPTASGTFEGSLVTDARTFNSPQDPTTLKLENASADVPPGTTVTVSVESDPDGDGTFEESSDPITITDGVANYPLPGTGDLSTQSDTYRVRVELSSDDPTVTPCFSGTALSADDSSRTTVGASDCPAENDPPSPSFTVTPDTAKTGETVTFDASASTDDTGSITSYVWDFDGDGPDGSDPTGEVLDETFGDDGTYDVTLYVTDDLGARSSTSGSVTVRNRPPTVSATLNRTTVRTFDAVELDLSATTDPDGDLVNYTVFWQGGNQNYEEQANTSKTQTNRYADDGTYTVYVNASDEDGNWTNVSVGTVTVQNRPPNADFYVQDGLPSPGEQVRFEDRSRDRDGSIDTIEYQFGDGNTSTTAVPTNQFAAGVYNVTLVVTDDDGATDTEAVRVQSLSPLVLNEYVLGKTQAVLESDFEGGNPAREWSVTTQDGDTQAYIATETANSGSQSVGLEGDEGLHFAVSWVNITSDPVDLTGSESATVSYWVRRGGFADSTRYPGENEDLVVAYETTSGAWKQLEVYDGSGTPGETFLETVPVPTDADRGSFRLRFAYRDANSSFFDPPEGGNWYVDDVAITKTPYMEAVSTQSLVDPSEYRVDVTRDGSTTAVSVGTDGLLAAREVVGLGDPSTGPKGDTLVEVVHQPSGRVVDCLAVGSTYSTQCAFNLPSSGGDDTYYRNVANDTDAAAEWSRTTGPTANALNPGQTTAFRSTVDWTRKIDEGFESGSLPAGWSGDASTFVTDDTARSGTYALVHNESAGSVESPTVNTSTANAVVVEYWVRRGGLFGNSEMPDETQEDDLVVEYYATDGTWTVLERYEGGPPRGEQFGEVLTLPADAVHDEFALRFRQVNGGGETFDYWHVDDVVVRTLGENESVPSPRVVPASTVAATEPVAGASTTAPDGTTVRLDASRAAPRQLVARTSTIVERFIDTPK</sequence>
<evidence type="ECO:0000259" key="5">
    <source>
        <dbReference type="PROSITE" id="PS50093"/>
    </source>
</evidence>
<evidence type="ECO:0000256" key="3">
    <source>
        <dbReference type="SAM" id="MobiDB-lite"/>
    </source>
</evidence>
<dbReference type="InterPro" id="IPR000601">
    <property type="entry name" value="PKD_dom"/>
</dbReference>
<evidence type="ECO:0000313" key="7">
    <source>
        <dbReference type="Proteomes" id="UP001596395"/>
    </source>
</evidence>
<dbReference type="EMBL" id="JBHSXN010000005">
    <property type="protein sequence ID" value="MFC6955250.1"/>
    <property type="molecule type" value="Genomic_DNA"/>
</dbReference>
<comment type="caution">
    <text evidence="6">The sequence shown here is derived from an EMBL/GenBank/DDBJ whole genome shotgun (WGS) entry which is preliminary data.</text>
</comment>
<dbReference type="RefSeq" id="WP_336352182.1">
    <property type="nucleotide sequence ID" value="NZ_JAZAQL010000005.1"/>
</dbReference>
<dbReference type="PROSITE" id="PS50093">
    <property type="entry name" value="PKD"/>
    <property type="match status" value="1"/>
</dbReference>
<dbReference type="SUPFAM" id="SSF49373">
    <property type="entry name" value="Invasin/intimin cell-adhesion fragments"/>
    <property type="match status" value="1"/>
</dbReference>
<evidence type="ECO:0000256" key="1">
    <source>
        <dbReference type="ARBA" id="ARBA00022729"/>
    </source>
</evidence>
<protein>
    <submittedName>
        <fullName evidence="6">PKD domain-containing protein</fullName>
    </submittedName>
</protein>